<dbReference type="PANTHER" id="PTHR21725:SF1">
    <property type="entry name" value="E3 UBIQUITIN-PROTEIN LIGASE UBR4"/>
    <property type="match status" value="1"/>
</dbReference>
<dbReference type="InterPro" id="IPR045189">
    <property type="entry name" value="UBR4-like"/>
</dbReference>
<dbReference type="InterPro" id="IPR003126">
    <property type="entry name" value="Znf_UBR"/>
</dbReference>
<feature type="region of interest" description="Disordered" evidence="5">
    <location>
        <begin position="44"/>
        <end position="71"/>
    </location>
</feature>
<name>A0AAW1QQJ2_9CHLO</name>
<evidence type="ECO:0000256" key="3">
    <source>
        <dbReference type="ARBA" id="ARBA00022833"/>
    </source>
</evidence>
<feature type="domain" description="UBR-type" evidence="6">
    <location>
        <begin position="153"/>
        <end position="228"/>
    </location>
</feature>
<keyword evidence="8" id="KW-1185">Reference proteome</keyword>
<keyword evidence="2" id="KW-0863">Zinc-finger</keyword>
<evidence type="ECO:0000256" key="5">
    <source>
        <dbReference type="SAM" id="MobiDB-lite"/>
    </source>
</evidence>
<proteinExistence type="predicted"/>
<evidence type="ECO:0000256" key="1">
    <source>
        <dbReference type="ARBA" id="ARBA00022723"/>
    </source>
</evidence>
<evidence type="ECO:0000313" key="7">
    <source>
        <dbReference type="EMBL" id="KAK9823520.1"/>
    </source>
</evidence>
<dbReference type="AlphaFoldDB" id="A0AAW1QQJ2"/>
<dbReference type="SMART" id="SM00396">
    <property type="entry name" value="ZnF_UBR1"/>
    <property type="match status" value="1"/>
</dbReference>
<protein>
    <recommendedName>
        <fullName evidence="6">UBR-type domain-containing protein</fullName>
    </recommendedName>
</protein>
<sequence length="228" mass="24186">MFALSTSASALLSAHVQPRRARHTVRRQAGAVVAADHAVEQPAAFASHQPHADQAKTDVVPTSERSTSRSDLAASNALLARSSASLAKSNVSLAETNSLLGRSCVTLAKKNALLVDQVASLKRQLDAVDMGSILDLPGGKRAALLTSLAVEPTVCTYINAGPNDYVKQDWYFCRTCGQDGQDNKGFCTVCAKHCHAGHDIVHRARSPCYCDCGAGEEPRYPACNVCPP</sequence>
<organism evidence="7 8">
    <name type="scientific">[Myrmecia] bisecta</name>
    <dbReference type="NCBI Taxonomy" id="41462"/>
    <lineage>
        <taxon>Eukaryota</taxon>
        <taxon>Viridiplantae</taxon>
        <taxon>Chlorophyta</taxon>
        <taxon>core chlorophytes</taxon>
        <taxon>Trebouxiophyceae</taxon>
        <taxon>Trebouxiales</taxon>
        <taxon>Trebouxiaceae</taxon>
        <taxon>Myrmecia</taxon>
    </lineage>
</organism>
<evidence type="ECO:0000256" key="2">
    <source>
        <dbReference type="ARBA" id="ARBA00022771"/>
    </source>
</evidence>
<dbReference type="GO" id="GO:0008270">
    <property type="term" value="F:zinc ion binding"/>
    <property type="evidence" value="ECO:0007669"/>
    <property type="project" value="UniProtKB-KW"/>
</dbReference>
<evidence type="ECO:0000256" key="4">
    <source>
        <dbReference type="PROSITE-ProRule" id="PRU00508"/>
    </source>
</evidence>
<dbReference type="CDD" id="cd19671">
    <property type="entry name" value="UBR-box_UBR4_5_6_7"/>
    <property type="match status" value="1"/>
</dbReference>
<keyword evidence="1" id="KW-0479">Metal-binding</keyword>
<reference evidence="7 8" key="1">
    <citation type="journal article" date="2024" name="Nat. Commun.">
        <title>Phylogenomics reveals the evolutionary origins of lichenization in chlorophyte algae.</title>
        <authorList>
            <person name="Puginier C."/>
            <person name="Libourel C."/>
            <person name="Otte J."/>
            <person name="Skaloud P."/>
            <person name="Haon M."/>
            <person name="Grisel S."/>
            <person name="Petersen M."/>
            <person name="Berrin J.G."/>
            <person name="Delaux P.M."/>
            <person name="Dal Grande F."/>
            <person name="Keller J."/>
        </authorList>
    </citation>
    <scope>NUCLEOTIDE SEQUENCE [LARGE SCALE GENOMIC DNA]</scope>
    <source>
        <strain evidence="7 8">SAG 2043</strain>
    </source>
</reference>
<evidence type="ECO:0000259" key="6">
    <source>
        <dbReference type="PROSITE" id="PS51157"/>
    </source>
</evidence>
<gene>
    <name evidence="7" type="ORF">WJX72_003359</name>
</gene>
<comment type="caution">
    <text evidence="7">The sequence shown here is derived from an EMBL/GenBank/DDBJ whole genome shotgun (WGS) entry which is preliminary data.</text>
</comment>
<dbReference type="EMBL" id="JALJOR010000002">
    <property type="protein sequence ID" value="KAK9823520.1"/>
    <property type="molecule type" value="Genomic_DNA"/>
</dbReference>
<feature type="zinc finger region" description="UBR-type" evidence="4">
    <location>
        <begin position="153"/>
        <end position="228"/>
    </location>
</feature>
<dbReference type="Proteomes" id="UP001489004">
    <property type="component" value="Unassembled WGS sequence"/>
</dbReference>
<dbReference type="PROSITE" id="PS51157">
    <property type="entry name" value="ZF_UBR"/>
    <property type="match status" value="1"/>
</dbReference>
<dbReference type="PANTHER" id="PTHR21725">
    <property type="entry name" value="E3 UBIQUITIN-PROTEIN LIGASE UBR4"/>
    <property type="match status" value="1"/>
</dbReference>
<evidence type="ECO:0000313" key="8">
    <source>
        <dbReference type="Proteomes" id="UP001489004"/>
    </source>
</evidence>
<keyword evidence="3" id="KW-0862">Zinc</keyword>
<accession>A0AAW1QQJ2</accession>